<protein>
    <submittedName>
        <fullName evidence="1">Uncharacterized protein</fullName>
    </submittedName>
</protein>
<dbReference type="Proteomes" id="UP001374535">
    <property type="component" value="Chromosome 10"/>
</dbReference>
<name>A0AAQ3MMU5_VIGMU</name>
<dbReference type="AlphaFoldDB" id="A0AAQ3MMU5"/>
<evidence type="ECO:0000313" key="1">
    <source>
        <dbReference type="EMBL" id="WVY93815.1"/>
    </source>
</evidence>
<accession>A0AAQ3MMU5</accession>
<evidence type="ECO:0000313" key="2">
    <source>
        <dbReference type="Proteomes" id="UP001374535"/>
    </source>
</evidence>
<organism evidence="1 2">
    <name type="scientific">Vigna mungo</name>
    <name type="common">Black gram</name>
    <name type="synonym">Phaseolus mungo</name>
    <dbReference type="NCBI Taxonomy" id="3915"/>
    <lineage>
        <taxon>Eukaryota</taxon>
        <taxon>Viridiplantae</taxon>
        <taxon>Streptophyta</taxon>
        <taxon>Embryophyta</taxon>
        <taxon>Tracheophyta</taxon>
        <taxon>Spermatophyta</taxon>
        <taxon>Magnoliopsida</taxon>
        <taxon>eudicotyledons</taxon>
        <taxon>Gunneridae</taxon>
        <taxon>Pentapetalae</taxon>
        <taxon>rosids</taxon>
        <taxon>fabids</taxon>
        <taxon>Fabales</taxon>
        <taxon>Fabaceae</taxon>
        <taxon>Papilionoideae</taxon>
        <taxon>50 kb inversion clade</taxon>
        <taxon>NPAAA clade</taxon>
        <taxon>indigoferoid/millettioid clade</taxon>
        <taxon>Phaseoleae</taxon>
        <taxon>Vigna</taxon>
    </lineage>
</organism>
<dbReference type="EMBL" id="CP144691">
    <property type="protein sequence ID" value="WVY93815.1"/>
    <property type="molecule type" value="Genomic_DNA"/>
</dbReference>
<gene>
    <name evidence="1" type="ORF">V8G54_032903</name>
</gene>
<reference evidence="1 2" key="1">
    <citation type="journal article" date="2023" name="Life. Sci Alliance">
        <title>Evolutionary insights into 3D genome organization and epigenetic landscape of Vigna mungo.</title>
        <authorList>
            <person name="Junaid A."/>
            <person name="Singh B."/>
            <person name="Bhatia S."/>
        </authorList>
    </citation>
    <scope>NUCLEOTIDE SEQUENCE [LARGE SCALE GENOMIC DNA]</scope>
    <source>
        <strain evidence="1">Urdbean</strain>
    </source>
</reference>
<keyword evidence="2" id="KW-1185">Reference proteome</keyword>
<sequence length="293" mass="32060">MICGALVYLNKFTEICGAYVVVKQETMQPSANIKDSSSESVSFQKVENRWQAESGLIVFSGGPLSVASIKFSFGKRWIFGSHISGAVKDLEASRIYRELHPKYQLCSALALSGIIIIRPYTYVGSFLPFVWFQSGGGFTVGMILLEDVMNNEVMNMVSFVVDVHPDIPMVTESQVENGDACGGNNRRLGRIRLGVPANGLNSCVGLGANPVWWFGFPTIGIHVVFRFTFSTGARMTSGQCQKVVGYDNYTFGTKLWNLYDGCMFGDISLIILGLLEGVLKTEQPDDSVGPFGP</sequence>
<proteinExistence type="predicted"/>